<reference evidence="2 3" key="1">
    <citation type="submission" date="2019-09" db="EMBL/GenBank/DDBJ databases">
        <title>Genome sequence of Rhodovastum atsumiense, a diverse member of the Acetobacteraceae family of non-sulfur purple photosynthetic bacteria.</title>
        <authorList>
            <person name="Meyer T."/>
            <person name="Kyndt J."/>
        </authorList>
    </citation>
    <scope>NUCLEOTIDE SEQUENCE [LARGE SCALE GENOMIC DNA]</scope>
    <source>
        <strain evidence="2 3">DSM 21279</strain>
    </source>
</reference>
<comment type="caution">
    <text evidence="2">The sequence shown here is derived from an EMBL/GenBank/DDBJ whole genome shotgun (WGS) entry which is preliminary data.</text>
</comment>
<evidence type="ECO:0000313" key="3">
    <source>
        <dbReference type="Proteomes" id="UP000325255"/>
    </source>
</evidence>
<dbReference type="SUPFAM" id="SSF55785">
    <property type="entry name" value="PYP-like sensor domain (PAS domain)"/>
    <property type="match status" value="1"/>
</dbReference>
<dbReference type="InterPro" id="IPR000014">
    <property type="entry name" value="PAS"/>
</dbReference>
<name>A0A5M6ITL3_9PROT</name>
<dbReference type="OrthoDB" id="8447792at2"/>
<dbReference type="AlphaFoldDB" id="A0A5M6ITL3"/>
<keyword evidence="3" id="KW-1185">Reference proteome</keyword>
<dbReference type="Proteomes" id="UP000325255">
    <property type="component" value="Unassembled WGS sequence"/>
</dbReference>
<organism evidence="2 3">
    <name type="scientific">Rhodovastum atsumiense</name>
    <dbReference type="NCBI Taxonomy" id="504468"/>
    <lineage>
        <taxon>Bacteria</taxon>
        <taxon>Pseudomonadati</taxon>
        <taxon>Pseudomonadota</taxon>
        <taxon>Alphaproteobacteria</taxon>
        <taxon>Acetobacterales</taxon>
        <taxon>Acetobacteraceae</taxon>
        <taxon>Rhodovastum</taxon>
    </lineage>
</organism>
<gene>
    <name evidence="2" type="ORF">F1189_15465</name>
</gene>
<sequence length="128" mass="14467">MGSRPLTFPPFDDARLLDWLQEADGDKADRLPFGIIAMDHDGYVELYNAYEAKASGFTRERAIGRNFFRTFGRCTNNPLVAGRLLGNADIDDTIHHTFTFRMKVVPVRLRLLKRLPLARMALAVDQGA</sequence>
<feature type="domain" description="PAS" evidence="1">
    <location>
        <begin position="29"/>
        <end position="71"/>
    </location>
</feature>
<evidence type="ECO:0000259" key="1">
    <source>
        <dbReference type="PROSITE" id="PS50112"/>
    </source>
</evidence>
<dbReference type="Gene3D" id="3.30.450.20">
    <property type="entry name" value="PAS domain"/>
    <property type="match status" value="1"/>
</dbReference>
<proteinExistence type="predicted"/>
<accession>A0A5M6ITL3</accession>
<evidence type="ECO:0000313" key="2">
    <source>
        <dbReference type="EMBL" id="KAA5611167.1"/>
    </source>
</evidence>
<dbReference type="EMBL" id="VWPK01000023">
    <property type="protein sequence ID" value="KAA5611167.1"/>
    <property type="molecule type" value="Genomic_DNA"/>
</dbReference>
<protein>
    <recommendedName>
        <fullName evidence="1">PAS domain-containing protein</fullName>
    </recommendedName>
</protein>
<dbReference type="PROSITE" id="PS50112">
    <property type="entry name" value="PAS"/>
    <property type="match status" value="1"/>
</dbReference>
<dbReference type="RefSeq" id="WP_150041730.1">
    <property type="nucleotide sequence ID" value="NZ_OW485601.1"/>
</dbReference>
<dbReference type="InterPro" id="IPR035965">
    <property type="entry name" value="PAS-like_dom_sf"/>
</dbReference>